<dbReference type="eggNOG" id="COG2110">
    <property type="taxonomic scope" value="Bacteria"/>
</dbReference>
<dbReference type="SUPFAM" id="SSF52949">
    <property type="entry name" value="Macro domain-like"/>
    <property type="match status" value="1"/>
</dbReference>
<evidence type="ECO:0000259" key="1">
    <source>
        <dbReference type="PROSITE" id="PS51154"/>
    </source>
</evidence>
<dbReference type="KEGG" id="hch:HCH_01404"/>
<dbReference type="PROSITE" id="PS51154">
    <property type="entry name" value="MACRO"/>
    <property type="match status" value="1"/>
</dbReference>
<organism evidence="2 3">
    <name type="scientific">Hahella chejuensis (strain KCTC 2396)</name>
    <dbReference type="NCBI Taxonomy" id="349521"/>
    <lineage>
        <taxon>Bacteria</taxon>
        <taxon>Pseudomonadati</taxon>
        <taxon>Pseudomonadota</taxon>
        <taxon>Gammaproteobacteria</taxon>
        <taxon>Oceanospirillales</taxon>
        <taxon>Hahellaceae</taxon>
        <taxon>Hahella</taxon>
    </lineage>
</organism>
<dbReference type="OrthoDB" id="6194521at2"/>
<dbReference type="PANTHER" id="PTHR11106">
    <property type="entry name" value="GANGLIOSIDE INDUCED DIFFERENTIATION ASSOCIATED PROTEIN 2-RELATED"/>
    <property type="match status" value="1"/>
</dbReference>
<dbReference type="Pfam" id="PF01661">
    <property type="entry name" value="Macro"/>
    <property type="match status" value="1"/>
</dbReference>
<dbReference type="EMBL" id="CP000155">
    <property type="protein sequence ID" value="ABC28267.1"/>
    <property type="molecule type" value="Genomic_DNA"/>
</dbReference>
<dbReference type="InterPro" id="IPR043472">
    <property type="entry name" value="Macro_dom-like"/>
</dbReference>
<gene>
    <name evidence="2" type="ordered locus">HCH_01404</name>
</gene>
<evidence type="ECO:0000313" key="3">
    <source>
        <dbReference type="Proteomes" id="UP000000238"/>
    </source>
</evidence>
<accession>Q2SM57</accession>
<evidence type="ECO:0000313" key="2">
    <source>
        <dbReference type="EMBL" id="ABC28267.1"/>
    </source>
</evidence>
<dbReference type="AlphaFoldDB" id="Q2SM57"/>
<name>Q2SM57_HAHCH</name>
<protein>
    <submittedName>
        <fullName evidence="2">Predicted phosphatase</fullName>
    </submittedName>
</protein>
<dbReference type="HOGENOM" id="CLU_046550_5_1_6"/>
<feature type="domain" description="Macro" evidence="1">
    <location>
        <begin position="1"/>
        <end position="169"/>
    </location>
</feature>
<reference evidence="2 3" key="1">
    <citation type="journal article" date="2005" name="Nucleic Acids Res.">
        <title>Genomic blueprint of Hahella chejuensis, a marine microbe producing an algicidal agent.</title>
        <authorList>
            <person name="Jeong H."/>
            <person name="Yim J.H."/>
            <person name="Lee C."/>
            <person name="Choi S.-H."/>
            <person name="Park Y.K."/>
            <person name="Yoon S.H."/>
            <person name="Hur C.-G."/>
            <person name="Kang H.-Y."/>
            <person name="Kim D."/>
            <person name="Lee H.H."/>
            <person name="Park K.H."/>
            <person name="Park S.-H."/>
            <person name="Park H.-S."/>
            <person name="Lee H.K."/>
            <person name="Oh T.K."/>
            <person name="Kim J.F."/>
        </authorList>
    </citation>
    <scope>NUCLEOTIDE SEQUENCE [LARGE SCALE GENOMIC DNA]</scope>
    <source>
        <strain evidence="2 3">KCTC 2396</strain>
    </source>
</reference>
<dbReference type="Gene3D" id="3.40.220.10">
    <property type="entry name" value="Leucine Aminopeptidase, subunit E, domain 1"/>
    <property type="match status" value="1"/>
</dbReference>
<proteinExistence type="predicted"/>
<keyword evidence="3" id="KW-1185">Reference proteome</keyword>
<dbReference type="Proteomes" id="UP000000238">
    <property type="component" value="Chromosome"/>
</dbReference>
<dbReference type="SMART" id="SM00506">
    <property type="entry name" value="A1pp"/>
    <property type="match status" value="1"/>
</dbReference>
<dbReference type="STRING" id="349521.HCH_01404"/>
<sequence length="180" mass="19581">MIEFLCGDITELEVDAIVCPAHKYLSKGRGLSAQIFEQAGEEALEAACSQAGGCKVGGACLTPGFKLPAKHIIHTVTPQWTGGDQWGGSDLHLLANCYDSVVRLALEQGVKTIAFPALGAGTNKTPQSMAAHEGLEVLVKYADSFERLIICLHWEAGLDTWRRTYEDFFARRVEQSRKTG</sequence>
<dbReference type="InterPro" id="IPR002589">
    <property type="entry name" value="Macro_dom"/>
</dbReference>
<dbReference type="PANTHER" id="PTHR11106:SF27">
    <property type="entry name" value="MACRO DOMAIN-CONTAINING PROTEIN"/>
    <property type="match status" value="1"/>
</dbReference>
<dbReference type="RefSeq" id="WP_011395340.1">
    <property type="nucleotide sequence ID" value="NC_007645.1"/>
</dbReference>